<dbReference type="Pfam" id="PF00916">
    <property type="entry name" value="Sulfate_transp"/>
    <property type="match status" value="1"/>
</dbReference>
<keyword evidence="8" id="KW-1185">Reference proteome</keyword>
<feature type="transmembrane region" description="Helical" evidence="5">
    <location>
        <begin position="127"/>
        <end position="149"/>
    </location>
</feature>
<dbReference type="InterPro" id="IPR002645">
    <property type="entry name" value="STAS_dom"/>
</dbReference>
<dbReference type="Proteomes" id="UP001501490">
    <property type="component" value="Unassembled WGS sequence"/>
</dbReference>
<dbReference type="CDD" id="cd07042">
    <property type="entry name" value="STAS_SulP_like_sulfate_transporter"/>
    <property type="match status" value="1"/>
</dbReference>
<sequence>MDDELPKTGPAAGYGAGESPFRPAAKRPWLHRIVPVAEHVPGYRGGALGRDALAGVTVAALALPAAMAYGELAGLSPVIGLYTLLLPAVAYAVFGSSRQVIVGPEGAIAAMVGAALIPMTPDPEQRASLAALLALLVGAVYLVALVARLGWIADYLSRPVLIGYLHGVAVVMIIGQLGKLLGLSITAETPPGQVVEVIADIDQVSWPTLAVGAACLALLLLARWLAPKVPAALIVVVLAIIASAALGLAGYGVAVVGDIPAGLPGIRLPDLQLKTILDLAPVAIGIFFVSFSDEILVARSFAGRHGQHIRPAAELTAMGAASLAASVTQGLPIGASGSRTAVNDQMRARTQVSGLLAAAVVALVLLFLTAPMQYLPKATLGAVIIAASIGLIEPASWRGLARVSKVEVGIATITMVGVIAVGVLQALVLAIALAVADTIRRSATPHDAVLGWVERLDRYADVRMHPSAQVTPGVLVYRLDDRLFFANATYVQSRILEAIAGAPQPPHWFVFDAEGLSHVDATGTDALTELIESLARQSISFVFARLKDPVADRLRQAGILDLVGEDHNYPTVHAAVEAAPTLAA</sequence>
<name>A0ABP7AIC6_9ACTN</name>
<dbReference type="Gene3D" id="3.30.750.24">
    <property type="entry name" value="STAS domain"/>
    <property type="match status" value="1"/>
</dbReference>
<dbReference type="NCBIfam" id="TIGR00815">
    <property type="entry name" value="sulP"/>
    <property type="match status" value="1"/>
</dbReference>
<feature type="transmembrane region" description="Helical" evidence="5">
    <location>
        <begin position="75"/>
        <end position="94"/>
    </location>
</feature>
<dbReference type="InterPro" id="IPR036513">
    <property type="entry name" value="STAS_dom_sf"/>
</dbReference>
<comment type="subcellular location">
    <subcellularLocation>
        <location evidence="1">Membrane</location>
        <topology evidence="1">Multi-pass membrane protein</topology>
    </subcellularLocation>
</comment>
<feature type="transmembrane region" description="Helical" evidence="5">
    <location>
        <begin position="101"/>
        <end position="121"/>
    </location>
</feature>
<evidence type="ECO:0000256" key="2">
    <source>
        <dbReference type="ARBA" id="ARBA00022692"/>
    </source>
</evidence>
<reference evidence="8" key="1">
    <citation type="journal article" date="2019" name="Int. J. Syst. Evol. Microbiol.">
        <title>The Global Catalogue of Microorganisms (GCM) 10K type strain sequencing project: providing services to taxonomists for standard genome sequencing and annotation.</title>
        <authorList>
            <consortium name="The Broad Institute Genomics Platform"/>
            <consortium name="The Broad Institute Genome Sequencing Center for Infectious Disease"/>
            <person name="Wu L."/>
            <person name="Ma J."/>
        </authorList>
    </citation>
    <scope>NUCLEOTIDE SEQUENCE [LARGE SCALE GENOMIC DNA]</scope>
    <source>
        <strain evidence="8">JCM 16929</strain>
    </source>
</reference>
<dbReference type="InterPro" id="IPR011547">
    <property type="entry name" value="SLC26A/SulP_dom"/>
</dbReference>
<organism evidence="7 8">
    <name type="scientific">Microlunatus ginsengisoli</name>
    <dbReference type="NCBI Taxonomy" id="363863"/>
    <lineage>
        <taxon>Bacteria</taxon>
        <taxon>Bacillati</taxon>
        <taxon>Actinomycetota</taxon>
        <taxon>Actinomycetes</taxon>
        <taxon>Propionibacteriales</taxon>
        <taxon>Propionibacteriaceae</taxon>
        <taxon>Microlunatus</taxon>
    </lineage>
</organism>
<dbReference type="Pfam" id="PF01740">
    <property type="entry name" value="STAS"/>
    <property type="match status" value="1"/>
</dbReference>
<dbReference type="PROSITE" id="PS50801">
    <property type="entry name" value="STAS"/>
    <property type="match status" value="1"/>
</dbReference>
<keyword evidence="2 5" id="KW-0812">Transmembrane</keyword>
<comment type="caution">
    <text evidence="7">The sequence shown here is derived from an EMBL/GenBank/DDBJ whole genome shotgun (WGS) entry which is preliminary data.</text>
</comment>
<proteinExistence type="predicted"/>
<dbReference type="PANTHER" id="PTHR11814">
    <property type="entry name" value="SULFATE TRANSPORTER"/>
    <property type="match status" value="1"/>
</dbReference>
<gene>
    <name evidence="7" type="ORF">GCM10022236_39380</name>
</gene>
<accession>A0ABP7AIC6</accession>
<dbReference type="EMBL" id="BAABAB010000031">
    <property type="protein sequence ID" value="GAA3632952.1"/>
    <property type="molecule type" value="Genomic_DNA"/>
</dbReference>
<feature type="transmembrane region" description="Helical" evidence="5">
    <location>
        <begin position="233"/>
        <end position="256"/>
    </location>
</feature>
<keyword evidence="4 5" id="KW-0472">Membrane</keyword>
<feature type="transmembrane region" description="Helical" evidence="5">
    <location>
        <begin position="352"/>
        <end position="372"/>
    </location>
</feature>
<evidence type="ECO:0000256" key="5">
    <source>
        <dbReference type="SAM" id="Phobius"/>
    </source>
</evidence>
<feature type="transmembrane region" description="Helical" evidence="5">
    <location>
        <begin position="205"/>
        <end position="226"/>
    </location>
</feature>
<feature type="transmembrane region" description="Helical" evidence="5">
    <location>
        <begin position="408"/>
        <end position="436"/>
    </location>
</feature>
<feature type="transmembrane region" description="Helical" evidence="5">
    <location>
        <begin position="378"/>
        <end position="396"/>
    </location>
</feature>
<evidence type="ECO:0000256" key="1">
    <source>
        <dbReference type="ARBA" id="ARBA00004141"/>
    </source>
</evidence>
<dbReference type="SUPFAM" id="SSF52091">
    <property type="entry name" value="SpoIIaa-like"/>
    <property type="match status" value="1"/>
</dbReference>
<dbReference type="InterPro" id="IPR001902">
    <property type="entry name" value="SLC26A/SulP_fam"/>
</dbReference>
<keyword evidence="3 5" id="KW-1133">Transmembrane helix</keyword>
<feature type="transmembrane region" description="Helical" evidence="5">
    <location>
        <begin position="276"/>
        <end position="297"/>
    </location>
</feature>
<protein>
    <submittedName>
        <fullName evidence="7">SulP family inorganic anion transporter</fullName>
    </submittedName>
</protein>
<dbReference type="RefSeq" id="WP_344807786.1">
    <property type="nucleotide sequence ID" value="NZ_BAABAB010000031.1"/>
</dbReference>
<evidence type="ECO:0000313" key="8">
    <source>
        <dbReference type="Proteomes" id="UP001501490"/>
    </source>
</evidence>
<evidence type="ECO:0000259" key="6">
    <source>
        <dbReference type="PROSITE" id="PS50801"/>
    </source>
</evidence>
<feature type="transmembrane region" description="Helical" evidence="5">
    <location>
        <begin position="161"/>
        <end position="185"/>
    </location>
</feature>
<evidence type="ECO:0000313" key="7">
    <source>
        <dbReference type="EMBL" id="GAA3632952.1"/>
    </source>
</evidence>
<feature type="domain" description="STAS" evidence="6">
    <location>
        <begin position="464"/>
        <end position="579"/>
    </location>
</feature>
<evidence type="ECO:0000256" key="3">
    <source>
        <dbReference type="ARBA" id="ARBA00022989"/>
    </source>
</evidence>
<evidence type="ECO:0000256" key="4">
    <source>
        <dbReference type="ARBA" id="ARBA00023136"/>
    </source>
</evidence>